<dbReference type="Proteomes" id="UP000190328">
    <property type="component" value="Unassembled WGS sequence"/>
</dbReference>
<dbReference type="EMBL" id="FUXI01000005">
    <property type="protein sequence ID" value="SJZ51400.1"/>
    <property type="molecule type" value="Genomic_DNA"/>
</dbReference>
<comment type="function">
    <text evidence="5">Responsible for synthesis of pseudouridine from uracil-55 in the psi GC loop of transfer RNAs.</text>
</comment>
<evidence type="ECO:0000259" key="6">
    <source>
        <dbReference type="Pfam" id="PF01509"/>
    </source>
</evidence>
<evidence type="ECO:0000259" key="7">
    <source>
        <dbReference type="Pfam" id="PF16198"/>
    </source>
</evidence>
<dbReference type="Pfam" id="PF16198">
    <property type="entry name" value="TruB_C_2"/>
    <property type="match status" value="1"/>
</dbReference>
<dbReference type="OrthoDB" id="9802309at2"/>
<comment type="catalytic activity">
    <reaction evidence="1 5">
        <text>uridine(55) in tRNA = pseudouridine(55) in tRNA</text>
        <dbReference type="Rhea" id="RHEA:42532"/>
        <dbReference type="Rhea" id="RHEA-COMP:10101"/>
        <dbReference type="Rhea" id="RHEA-COMP:10102"/>
        <dbReference type="ChEBI" id="CHEBI:65314"/>
        <dbReference type="ChEBI" id="CHEBI:65315"/>
        <dbReference type="EC" id="5.4.99.25"/>
    </reaction>
</comment>
<keyword evidence="3 5" id="KW-0819">tRNA processing</keyword>
<dbReference type="GO" id="GO:0003723">
    <property type="term" value="F:RNA binding"/>
    <property type="evidence" value="ECO:0007669"/>
    <property type="project" value="InterPro"/>
</dbReference>
<protein>
    <recommendedName>
        <fullName evidence="5">tRNA pseudouridine synthase B</fullName>
        <ecNumber evidence="5">5.4.99.25</ecNumber>
    </recommendedName>
    <alternativeName>
        <fullName evidence="5">tRNA pseudouridine(55) synthase</fullName>
        <shortName evidence="5">Psi55 synthase</shortName>
    </alternativeName>
    <alternativeName>
        <fullName evidence="5">tRNA pseudouridylate synthase</fullName>
    </alternativeName>
    <alternativeName>
        <fullName evidence="5">tRNA-uridine isomerase</fullName>
    </alternativeName>
</protein>
<evidence type="ECO:0000256" key="2">
    <source>
        <dbReference type="ARBA" id="ARBA00005642"/>
    </source>
</evidence>
<dbReference type="FunFam" id="3.30.2350.10:FF:000011">
    <property type="entry name" value="tRNA pseudouridine synthase B"/>
    <property type="match status" value="1"/>
</dbReference>
<dbReference type="STRING" id="263852.SAMN02745116_00577"/>
<dbReference type="GO" id="GO:0031119">
    <property type="term" value="P:tRNA pseudouridine synthesis"/>
    <property type="evidence" value="ECO:0007669"/>
    <property type="project" value="UniProtKB-UniRule"/>
</dbReference>
<evidence type="ECO:0000313" key="8">
    <source>
        <dbReference type="EMBL" id="SJZ51400.1"/>
    </source>
</evidence>
<dbReference type="InterPro" id="IPR002501">
    <property type="entry name" value="PsdUridine_synth_N"/>
</dbReference>
<dbReference type="InterPro" id="IPR014780">
    <property type="entry name" value="tRNA_psdUridine_synth_TruB"/>
</dbReference>
<dbReference type="HAMAP" id="MF_01080">
    <property type="entry name" value="TruB_bact"/>
    <property type="match status" value="1"/>
</dbReference>
<dbReference type="InterPro" id="IPR020103">
    <property type="entry name" value="PsdUridine_synth_cat_dom_sf"/>
</dbReference>
<evidence type="ECO:0000256" key="3">
    <source>
        <dbReference type="ARBA" id="ARBA00022694"/>
    </source>
</evidence>
<reference evidence="8 9" key="1">
    <citation type="submission" date="2017-02" db="EMBL/GenBank/DDBJ databases">
        <authorList>
            <person name="Peterson S.W."/>
        </authorList>
    </citation>
    <scope>NUCLEOTIDE SEQUENCE [LARGE SCALE GENOMIC DNA]</scope>
    <source>
        <strain evidence="8 9">ATCC BAA-1030</strain>
    </source>
</reference>
<dbReference type="NCBIfam" id="TIGR00431">
    <property type="entry name" value="TruB"/>
    <property type="match status" value="1"/>
</dbReference>
<dbReference type="PANTHER" id="PTHR13767:SF2">
    <property type="entry name" value="PSEUDOURIDYLATE SYNTHASE TRUB1"/>
    <property type="match status" value="1"/>
</dbReference>
<dbReference type="SUPFAM" id="SSF55120">
    <property type="entry name" value="Pseudouridine synthase"/>
    <property type="match status" value="1"/>
</dbReference>
<feature type="domain" description="Pseudouridine synthase II N-terminal" evidence="6">
    <location>
        <begin position="23"/>
        <end position="179"/>
    </location>
</feature>
<comment type="similarity">
    <text evidence="2 5">Belongs to the pseudouridine synthase TruB family. Type 1 subfamily.</text>
</comment>
<gene>
    <name evidence="5" type="primary">truB</name>
    <name evidence="8" type="ORF">SAMN02745116_00577</name>
</gene>
<dbReference type="RefSeq" id="WP_078806537.1">
    <property type="nucleotide sequence ID" value="NZ_FUXI01000005.1"/>
</dbReference>
<accession>A0A1T4L9W4</accession>
<dbReference type="EC" id="5.4.99.25" evidence="5"/>
<dbReference type="Gene3D" id="3.30.2350.10">
    <property type="entry name" value="Pseudouridine synthase"/>
    <property type="match status" value="1"/>
</dbReference>
<dbReference type="GO" id="GO:0160148">
    <property type="term" value="F:tRNA pseudouridine(55) synthase activity"/>
    <property type="evidence" value="ECO:0007669"/>
    <property type="project" value="UniProtKB-EC"/>
</dbReference>
<evidence type="ECO:0000256" key="1">
    <source>
        <dbReference type="ARBA" id="ARBA00000385"/>
    </source>
</evidence>
<dbReference type="AlphaFoldDB" id="A0A1T4L9W4"/>
<organism evidence="8 9">
    <name type="scientific">Pilibacter termitis</name>
    <dbReference type="NCBI Taxonomy" id="263852"/>
    <lineage>
        <taxon>Bacteria</taxon>
        <taxon>Bacillati</taxon>
        <taxon>Bacillota</taxon>
        <taxon>Bacilli</taxon>
        <taxon>Lactobacillales</taxon>
        <taxon>Enterococcaceae</taxon>
        <taxon>Pilibacter</taxon>
    </lineage>
</organism>
<keyword evidence="4 5" id="KW-0413">Isomerase</keyword>
<keyword evidence="9" id="KW-1185">Reference proteome</keyword>
<evidence type="ECO:0000256" key="5">
    <source>
        <dbReference type="HAMAP-Rule" id="MF_01080"/>
    </source>
</evidence>
<sequence length="308" mass="34605">MDGILALWKPRGVTSHDCVFKLRKILKTKKIGHGGTLDPDVDGILPICIGKGTKVIEYMVDSGKVYEGEITLGFSTTTEDKSGEVVNKTPVSQMIATEKIDTEMQKFVGTITQIPPMYSAVKVNGKRLYEYARAGMEVDRPIRKAEIYSFERLNEPVLNNENQTLAWKFRVHCGKGTYVRTLAVDLGEKLGFSAHMSDLTRIQAAGLRQTDALSLSEVEEKMNNNTIAEFLQPIEVAIKEFPRIDLTEELYSKVKNGMPLSKETLNIIETADLVALFYREKVVSLYQPHPSKEGIYKPSKVLRNQEDD</sequence>
<dbReference type="CDD" id="cd02573">
    <property type="entry name" value="PseudoU_synth_EcTruB"/>
    <property type="match status" value="1"/>
</dbReference>
<name>A0A1T4L9W4_9ENTE</name>
<evidence type="ECO:0000313" key="9">
    <source>
        <dbReference type="Proteomes" id="UP000190328"/>
    </source>
</evidence>
<dbReference type="GO" id="GO:1990481">
    <property type="term" value="P:mRNA pseudouridine synthesis"/>
    <property type="evidence" value="ECO:0007669"/>
    <property type="project" value="TreeGrafter"/>
</dbReference>
<evidence type="ECO:0000256" key="4">
    <source>
        <dbReference type="ARBA" id="ARBA00023235"/>
    </source>
</evidence>
<feature type="active site" description="Nucleophile" evidence="5">
    <location>
        <position position="38"/>
    </location>
</feature>
<proteinExistence type="inferred from homology"/>
<dbReference type="InterPro" id="IPR032819">
    <property type="entry name" value="TruB_C"/>
</dbReference>
<dbReference type="PANTHER" id="PTHR13767">
    <property type="entry name" value="TRNA-PSEUDOURIDINE SYNTHASE"/>
    <property type="match status" value="1"/>
</dbReference>
<dbReference type="Pfam" id="PF01509">
    <property type="entry name" value="TruB_N"/>
    <property type="match status" value="1"/>
</dbReference>
<feature type="domain" description="tRNA pseudouridylate synthase B C-terminal" evidence="7">
    <location>
        <begin position="180"/>
        <end position="238"/>
    </location>
</feature>